<keyword evidence="1" id="KW-0472">Membrane</keyword>
<organism evidence="2">
    <name type="scientific">human gut metagenome</name>
    <dbReference type="NCBI Taxonomy" id="408170"/>
    <lineage>
        <taxon>unclassified sequences</taxon>
        <taxon>metagenomes</taxon>
        <taxon>organismal metagenomes</taxon>
    </lineage>
</organism>
<evidence type="ECO:0000256" key="1">
    <source>
        <dbReference type="SAM" id="Phobius"/>
    </source>
</evidence>
<sequence length="83" mass="8693">VLGVLSIIILLTLCIVSGHAKGRAGMEIGALGLATMVLSIIGFVLAVRCNKEEDIYHVTPAVGSVLNGIMILLFMVLFIKGAI</sequence>
<keyword evidence="1" id="KW-0812">Transmembrane</keyword>
<name>K1S717_9ZZZZ</name>
<feature type="non-terminal residue" evidence="2">
    <location>
        <position position="1"/>
    </location>
</feature>
<gene>
    <name evidence="2" type="ORF">LEA_14837</name>
</gene>
<protein>
    <submittedName>
        <fullName evidence="2">Uncharacterized protein</fullName>
    </submittedName>
</protein>
<comment type="caution">
    <text evidence="2">The sequence shown here is derived from an EMBL/GenBank/DDBJ whole genome shotgun (WGS) entry which is preliminary data.</text>
</comment>
<evidence type="ECO:0000313" key="2">
    <source>
        <dbReference type="EMBL" id="EKC56437.1"/>
    </source>
</evidence>
<keyword evidence="1" id="KW-1133">Transmembrane helix</keyword>
<dbReference type="AlphaFoldDB" id="K1S717"/>
<reference evidence="2" key="1">
    <citation type="journal article" date="2013" name="Environ. Microbiol.">
        <title>Microbiota from the distal guts of lean and obese adolescents exhibit partial functional redundancy besides clear differences in community structure.</title>
        <authorList>
            <person name="Ferrer M."/>
            <person name="Ruiz A."/>
            <person name="Lanza F."/>
            <person name="Haange S.B."/>
            <person name="Oberbach A."/>
            <person name="Till H."/>
            <person name="Bargiela R."/>
            <person name="Campoy C."/>
            <person name="Segura M.T."/>
            <person name="Richter M."/>
            <person name="von Bergen M."/>
            <person name="Seifert J."/>
            <person name="Suarez A."/>
        </authorList>
    </citation>
    <scope>NUCLEOTIDE SEQUENCE</scope>
</reference>
<dbReference type="EMBL" id="AJWY01010113">
    <property type="protein sequence ID" value="EKC56437.1"/>
    <property type="molecule type" value="Genomic_DNA"/>
</dbReference>
<accession>K1S717</accession>
<proteinExistence type="predicted"/>
<feature type="transmembrane region" description="Helical" evidence="1">
    <location>
        <begin position="58"/>
        <end position="79"/>
    </location>
</feature>
<dbReference type="InterPro" id="IPR046140">
    <property type="entry name" value="DUF6142"/>
</dbReference>
<feature type="transmembrane region" description="Helical" evidence="1">
    <location>
        <begin position="28"/>
        <end position="46"/>
    </location>
</feature>
<dbReference type="Pfam" id="PF19639">
    <property type="entry name" value="DUF6142"/>
    <property type="match status" value="1"/>
</dbReference>